<feature type="compositionally biased region" description="Acidic residues" evidence="11">
    <location>
        <begin position="264"/>
        <end position="277"/>
    </location>
</feature>
<evidence type="ECO:0000256" key="4">
    <source>
        <dbReference type="ARBA" id="ARBA00022525"/>
    </source>
</evidence>
<keyword evidence="6 10" id="KW-0378">Hydrolase</keyword>
<comment type="similarity">
    <text evidence="3 10">Belongs to the glycosyl hydrolase 75 family.</text>
</comment>
<evidence type="ECO:0000256" key="7">
    <source>
        <dbReference type="ARBA" id="ARBA00023277"/>
    </source>
</evidence>
<dbReference type="Pfam" id="PF07335">
    <property type="entry name" value="Glyco_hydro_75"/>
    <property type="match status" value="1"/>
</dbReference>
<feature type="signal peptide" evidence="10">
    <location>
        <begin position="1"/>
        <end position="22"/>
    </location>
</feature>
<dbReference type="EMBL" id="CDMC01000001">
    <property type="protein sequence ID" value="CEL02029.1"/>
    <property type="molecule type" value="Genomic_DNA"/>
</dbReference>
<evidence type="ECO:0000256" key="10">
    <source>
        <dbReference type="RuleBase" id="RU361208"/>
    </source>
</evidence>
<feature type="region of interest" description="Disordered" evidence="11">
    <location>
        <begin position="313"/>
        <end position="361"/>
    </location>
</feature>
<reference evidence="13" key="1">
    <citation type="journal article" date="2016" name="Genome Announc.">
        <title>Draft genome sequences of fungus Aspergillus calidoustus.</title>
        <authorList>
            <person name="Horn F."/>
            <person name="Linde J."/>
            <person name="Mattern D.J."/>
            <person name="Walther G."/>
            <person name="Guthke R."/>
            <person name="Scherlach K."/>
            <person name="Martin K."/>
            <person name="Brakhage A.A."/>
            <person name="Petzke L."/>
            <person name="Valiante V."/>
        </authorList>
    </citation>
    <scope>NUCLEOTIDE SEQUENCE [LARGE SCALE GENOMIC DNA]</scope>
    <source>
        <strain evidence="13">SF006504</strain>
    </source>
</reference>
<dbReference type="PANTHER" id="PTHR42061">
    <property type="entry name" value="ENDO-CHITOSANASE"/>
    <property type="match status" value="1"/>
</dbReference>
<evidence type="ECO:0000313" key="12">
    <source>
        <dbReference type="EMBL" id="CEL02029.1"/>
    </source>
</evidence>
<organism evidence="12 13">
    <name type="scientific">Aspergillus calidoustus</name>
    <dbReference type="NCBI Taxonomy" id="454130"/>
    <lineage>
        <taxon>Eukaryota</taxon>
        <taxon>Fungi</taxon>
        <taxon>Dikarya</taxon>
        <taxon>Ascomycota</taxon>
        <taxon>Pezizomycotina</taxon>
        <taxon>Eurotiomycetes</taxon>
        <taxon>Eurotiomycetidae</taxon>
        <taxon>Eurotiales</taxon>
        <taxon>Aspergillaceae</taxon>
        <taxon>Aspergillus</taxon>
        <taxon>Aspergillus subgen. Nidulantes</taxon>
    </lineage>
</organism>
<keyword evidence="4" id="KW-0964">Secreted</keyword>
<feature type="region of interest" description="Disordered" evidence="11">
    <location>
        <begin position="264"/>
        <end position="285"/>
    </location>
</feature>
<dbReference type="AlphaFoldDB" id="A0A0U5FTX2"/>
<evidence type="ECO:0000256" key="1">
    <source>
        <dbReference type="ARBA" id="ARBA00000405"/>
    </source>
</evidence>
<dbReference type="Proteomes" id="UP000054771">
    <property type="component" value="Unassembled WGS sequence"/>
</dbReference>
<feature type="chain" id="PRO_5006773382" description="Endo-chitosanase" evidence="10">
    <location>
        <begin position="23"/>
        <end position="361"/>
    </location>
</feature>
<dbReference type="GO" id="GO:0016977">
    <property type="term" value="F:chitosanase activity"/>
    <property type="evidence" value="ECO:0007669"/>
    <property type="project" value="UniProtKB-EC"/>
</dbReference>
<gene>
    <name evidence="12" type="ORF">ASPCAL01604</name>
</gene>
<dbReference type="OrthoDB" id="4756206at2759"/>
<comment type="function">
    <text evidence="10">Chitosanase catalyzing the endo-type cleavage of chitosan, the deacylated form of chitin. Chitosanase may be crucial in the degradation of the deacetylated portion of chitin in the fungal cell wall.</text>
</comment>
<evidence type="ECO:0000256" key="9">
    <source>
        <dbReference type="ARBA" id="ARBA00023326"/>
    </source>
</evidence>
<evidence type="ECO:0000313" key="13">
    <source>
        <dbReference type="Proteomes" id="UP000054771"/>
    </source>
</evidence>
<dbReference type="OMA" id="CKNILKG"/>
<dbReference type="InterPro" id="IPR009939">
    <property type="entry name" value="Chitosanase_fungal"/>
</dbReference>
<keyword evidence="5 10" id="KW-0732">Signal</keyword>
<evidence type="ECO:0000256" key="8">
    <source>
        <dbReference type="ARBA" id="ARBA00023295"/>
    </source>
</evidence>
<name>A0A0U5FTX2_ASPCI</name>
<evidence type="ECO:0000256" key="6">
    <source>
        <dbReference type="ARBA" id="ARBA00022801"/>
    </source>
</evidence>
<dbReference type="GO" id="GO:0005576">
    <property type="term" value="C:extracellular region"/>
    <property type="evidence" value="ECO:0007669"/>
    <property type="project" value="UniProtKB-SubCell"/>
</dbReference>
<keyword evidence="7" id="KW-0119">Carbohydrate metabolism</keyword>
<keyword evidence="9 10" id="KW-0624">Polysaccharide degradation</keyword>
<keyword evidence="13" id="KW-1185">Reference proteome</keyword>
<keyword evidence="8 10" id="KW-0326">Glycosidase</keyword>
<protein>
    <recommendedName>
        <fullName evidence="10">Endo-chitosanase</fullName>
        <ecNumber evidence="10">3.2.1.132</ecNumber>
    </recommendedName>
</protein>
<comment type="catalytic activity">
    <reaction evidence="1 10">
        <text>Endohydrolysis of beta-(1-&gt;4)-linkages between D-glucosamine residues in a partly acetylated chitosan.</text>
        <dbReference type="EC" id="3.2.1.132"/>
    </reaction>
</comment>
<dbReference type="STRING" id="454130.A0A0U5FTX2"/>
<evidence type="ECO:0000256" key="11">
    <source>
        <dbReference type="SAM" id="MobiDB-lite"/>
    </source>
</evidence>
<dbReference type="EC" id="3.2.1.132" evidence="10"/>
<evidence type="ECO:0000256" key="5">
    <source>
        <dbReference type="ARBA" id="ARBA00022729"/>
    </source>
</evidence>
<evidence type="ECO:0000256" key="3">
    <source>
        <dbReference type="ARBA" id="ARBA00007799"/>
    </source>
</evidence>
<feature type="compositionally biased region" description="Basic and acidic residues" evidence="11">
    <location>
        <begin position="335"/>
        <end position="351"/>
    </location>
</feature>
<dbReference type="PANTHER" id="PTHR42061:SF6">
    <property type="entry name" value="ENDO-CHITOSANASE"/>
    <property type="match status" value="1"/>
</dbReference>
<sequence length="361" mass="38204">MHLKILLAILLPLLTFTNLSTSEEIRPPLRNLYNKIRTSGPCTGPDLLKTGFFDQNDGSPPLWSYCQRHTRHSAIYLKGPGNLLANMDVDCDGIQNSTGSGDGRCTGLPDTQAQTAFRSILQAGYGIPDLNTYIHPYVVLGNIGNRPWYRTFDPRTADIYPLSVVAVLCGNKLVYGVWGDVNGDDGIPLVGEASLALATACFGNRVSGSNGWDAADVLYLAFKGGRAVPGPNGVRWDAQDYVEFEGVLEGLGDALVEELLDRVEGDEDEDEDGDGEEGVCASHVGDNSAGNATHGGDRGGVCACGFNGSVAASSPAAGGGGGGGDQSKHRQASRRLTERLRRSDLDSDRVSAAHAQGHRSA</sequence>
<accession>A0A0U5FTX2</accession>
<proteinExistence type="inferred from homology"/>
<evidence type="ECO:0000256" key="2">
    <source>
        <dbReference type="ARBA" id="ARBA00004613"/>
    </source>
</evidence>
<comment type="subcellular location">
    <subcellularLocation>
        <location evidence="2 10">Secreted</location>
    </subcellularLocation>
</comment>
<dbReference type="GO" id="GO:0000272">
    <property type="term" value="P:polysaccharide catabolic process"/>
    <property type="evidence" value="ECO:0007669"/>
    <property type="project" value="UniProtKB-KW"/>
</dbReference>